<proteinExistence type="predicted"/>
<name>A0ABN9SB00_9DINO</name>
<organism evidence="2 3">
    <name type="scientific">Prorocentrum cordatum</name>
    <dbReference type="NCBI Taxonomy" id="2364126"/>
    <lineage>
        <taxon>Eukaryota</taxon>
        <taxon>Sar</taxon>
        <taxon>Alveolata</taxon>
        <taxon>Dinophyceae</taxon>
        <taxon>Prorocentrales</taxon>
        <taxon>Prorocentraceae</taxon>
        <taxon>Prorocentrum</taxon>
    </lineage>
</organism>
<accession>A0ABN9SB00</accession>
<comment type="caution">
    <text evidence="2">The sequence shown here is derived from an EMBL/GenBank/DDBJ whole genome shotgun (WGS) entry which is preliminary data.</text>
</comment>
<feature type="region of interest" description="Disordered" evidence="1">
    <location>
        <begin position="282"/>
        <end position="323"/>
    </location>
</feature>
<evidence type="ECO:0000313" key="3">
    <source>
        <dbReference type="Proteomes" id="UP001189429"/>
    </source>
</evidence>
<protein>
    <submittedName>
        <fullName evidence="2">Uncharacterized protein</fullName>
    </submittedName>
</protein>
<feature type="region of interest" description="Disordered" evidence="1">
    <location>
        <begin position="208"/>
        <end position="227"/>
    </location>
</feature>
<dbReference type="Proteomes" id="UP001189429">
    <property type="component" value="Unassembled WGS sequence"/>
</dbReference>
<feature type="region of interest" description="Disordered" evidence="1">
    <location>
        <begin position="1"/>
        <end position="39"/>
    </location>
</feature>
<sequence length="604" mass="67429">MAPKSKPSEEDYGGLGEEGDPAAAQPGGGPNIKAPAYDPKSMTMKDYKRRVAVFRIRTRLPVEKQAAELYAELQGDAWVHAEDLDPMTLQNAGGVQMLLDFLADKFDDEKVMELGSELKTFFTKMRREIGEEIRNYINRFDSQVSRLKTLQIEFPDQALAWLFVWWLGPPPDREAGVLGANQNKYELKPLQKQTLLHVKDARALDKFNPRRPVPAQPATAKGGARQRRWGAHLTENDEEDGNFEAFETQAEDDDLPEELLEEEDEAEAEVFKLEEMLARAKDRQKDAKQARGFYHRDRLPGHKGGGRGPSSSSAGGKGGSERIKKLKARTHCAVCQKIGHWKGDPECPGPPKKAHTTTADDNHSLEDDQAAEQFYTSWHDKEQQIATQSFFINSVMMTDAVNVIMATKEELLQQCGGELLPDSRCAKSVGGQVWCDDIKKKLAKLGLKPIEFNEREAVRFGAGKPIMSTMGALIPVAVRGRHFSLRISIVPCLVPALLSQKALGQLGAVHDREVGAGESTMAFRKLGVSDLELGQTKSGHPSFNVLEFDRAHLFTLRNVYVGLQRSARHFDFSIENDPNYYTRDFSIESDPSHNAINFKESDPN</sequence>
<reference evidence="2" key="1">
    <citation type="submission" date="2023-10" db="EMBL/GenBank/DDBJ databases">
        <authorList>
            <person name="Chen Y."/>
            <person name="Shah S."/>
            <person name="Dougan E. K."/>
            <person name="Thang M."/>
            <person name="Chan C."/>
        </authorList>
    </citation>
    <scope>NUCLEOTIDE SEQUENCE [LARGE SCALE GENOMIC DNA]</scope>
</reference>
<feature type="region of interest" description="Disordered" evidence="1">
    <location>
        <begin position="343"/>
        <end position="362"/>
    </location>
</feature>
<feature type="compositionally biased region" description="Basic and acidic residues" evidence="1">
    <location>
        <begin position="282"/>
        <end position="300"/>
    </location>
</feature>
<evidence type="ECO:0000256" key="1">
    <source>
        <dbReference type="SAM" id="MobiDB-lite"/>
    </source>
</evidence>
<evidence type="ECO:0000313" key="2">
    <source>
        <dbReference type="EMBL" id="CAK0829128.1"/>
    </source>
</evidence>
<keyword evidence="3" id="KW-1185">Reference proteome</keyword>
<gene>
    <name evidence="2" type="ORF">PCOR1329_LOCUS28161</name>
</gene>
<dbReference type="EMBL" id="CAUYUJ010010335">
    <property type="protein sequence ID" value="CAK0829128.1"/>
    <property type="molecule type" value="Genomic_DNA"/>
</dbReference>